<evidence type="ECO:0000313" key="1">
    <source>
        <dbReference type="EMBL" id="KAB2329591.1"/>
    </source>
</evidence>
<comment type="caution">
    <text evidence="1">The sequence shown here is derived from an EMBL/GenBank/DDBJ whole genome shotgun (WGS) entry which is preliminary data.</text>
</comment>
<dbReference type="RefSeq" id="WP_151537008.1">
    <property type="nucleotide sequence ID" value="NZ_WBOS01000018.1"/>
</dbReference>
<evidence type="ECO:0008006" key="3">
    <source>
        <dbReference type="Google" id="ProtNLM"/>
    </source>
</evidence>
<dbReference type="EMBL" id="WBOS01000018">
    <property type="protein sequence ID" value="KAB2329591.1"/>
    <property type="molecule type" value="Genomic_DNA"/>
</dbReference>
<name>A0A6L3V1K8_9BACI</name>
<dbReference type="Proteomes" id="UP000481030">
    <property type="component" value="Unassembled WGS sequence"/>
</dbReference>
<organism evidence="1 2">
    <name type="scientific">Cytobacillus depressus</name>
    <dbReference type="NCBI Taxonomy" id="1602942"/>
    <lineage>
        <taxon>Bacteria</taxon>
        <taxon>Bacillati</taxon>
        <taxon>Bacillota</taxon>
        <taxon>Bacilli</taxon>
        <taxon>Bacillales</taxon>
        <taxon>Bacillaceae</taxon>
        <taxon>Cytobacillus</taxon>
    </lineage>
</organism>
<accession>A0A6L3V1K8</accession>
<keyword evidence="2" id="KW-1185">Reference proteome</keyword>
<proteinExistence type="predicted"/>
<reference evidence="1 2" key="1">
    <citation type="journal article" date="2016" name="Antonie Van Leeuwenhoek">
        <title>Bacillus depressus sp. nov., isolated from soil of a sunflower field.</title>
        <authorList>
            <person name="Wei X."/>
            <person name="Xin D."/>
            <person name="Xin Y."/>
            <person name="Zhang H."/>
            <person name="Wang T."/>
            <person name="Zhang J."/>
        </authorList>
    </citation>
    <scope>NUCLEOTIDE SEQUENCE [LARGE SCALE GENOMIC DNA]</scope>
    <source>
        <strain evidence="1 2">BZ1</strain>
    </source>
</reference>
<evidence type="ECO:0000313" key="2">
    <source>
        <dbReference type="Proteomes" id="UP000481030"/>
    </source>
</evidence>
<gene>
    <name evidence="1" type="ORF">F7731_22380</name>
</gene>
<sequence length="401" mass="44472">MNNSMYATYLPIRLVSQRNNYLRFEGTCNVTSLAMALSHTLPSTSTVSADGLFALLAVVFQNEKLLVNTKKNSTVTQVISGLLREGSVENAHDLEGIVRSEEFINPNPSYFSKVLPNLGKEEAVEGEPKGQINFHVTNEELYRNIWYKVRVNRKKKDPPVSISGGFLENKAKWDGEPQIEKVALTKEFQRVPLGVMRINTYAESLRETGRVVAGMAAAHGTVLLDSEEEGKPVLLMGNQRHDLSHGSVWPELVQEMLPYRNYGKKYVKDAPTLPADKIIERIRNLITDRKVAIVSGRFTHRGHLVVACGYVETEGQITGIVVADPWGKGTYDGVDDHGGRNYLSKASDSLIVYEAESFKRAFKYIAAEFVSLDGKRPLKRGSVTLKSMNGGQVALVAPMSN</sequence>
<dbReference type="AlphaFoldDB" id="A0A6L3V1K8"/>
<protein>
    <recommendedName>
        <fullName evidence="3">Peptidase C39-like domain-containing protein</fullName>
    </recommendedName>
</protein>